<keyword evidence="2" id="KW-0378">Hydrolase</keyword>
<dbReference type="GO" id="GO:0016787">
    <property type="term" value="F:hydrolase activity"/>
    <property type="evidence" value="ECO:0007669"/>
    <property type="project" value="UniProtKB-KW"/>
</dbReference>
<keyword evidence="3" id="KW-1185">Reference proteome</keyword>
<dbReference type="AlphaFoldDB" id="A0A2A4FM20"/>
<dbReference type="Pfam" id="PF01738">
    <property type="entry name" value="DLH"/>
    <property type="match status" value="1"/>
</dbReference>
<dbReference type="Gene3D" id="3.40.50.1820">
    <property type="entry name" value="alpha/beta hydrolase"/>
    <property type="match status" value="1"/>
</dbReference>
<proteinExistence type="predicted"/>
<sequence length="235" mass="24713">MISREISYEADGRQMVGNFYAPAGGGKHKAVLVCHEGTGLSDTTRDVAKRLAGLGYAAFALDFHGGGKPLPMEELMSRAGDLFGDPARFRAIGKAGLAQLLAQPEADAANVAVIGYCMGGALAFELARAGEELKVAVGFHANLVTGAPAEKGAVKAKILALTGADDPIVNAEQRAAFEEEMRAAEVDWQSFVYGGAKHSFSNPNAGDMGHPGIAYDKAADKRSWTAMISFFDEAF</sequence>
<protein>
    <submittedName>
        <fullName evidence="2">Dienelactone hydrolase family protein</fullName>
    </submittedName>
</protein>
<dbReference type="InterPro" id="IPR029058">
    <property type="entry name" value="AB_hydrolase_fold"/>
</dbReference>
<dbReference type="KEGG" id="rdi:CMV14_09855"/>
<evidence type="ECO:0000313" key="3">
    <source>
        <dbReference type="Proteomes" id="UP000218934"/>
    </source>
</evidence>
<dbReference type="OrthoDB" id="9787933at2"/>
<evidence type="ECO:0000259" key="1">
    <source>
        <dbReference type="Pfam" id="PF01738"/>
    </source>
</evidence>
<dbReference type="InterPro" id="IPR002925">
    <property type="entry name" value="Dienelactn_hydro"/>
</dbReference>
<evidence type="ECO:0000313" key="2">
    <source>
        <dbReference type="EMBL" id="PCE39795.1"/>
    </source>
</evidence>
<reference evidence="2 3" key="1">
    <citation type="submission" date="2017-09" db="EMBL/GenBank/DDBJ databases">
        <title>The Catabolism of 3,6-Dichlorosalicylic acid is Initiated by the Cytochrome P450 Monooxygenase DsmABC in Rhizorhabdus dicambivorans Ndbn-20.</title>
        <authorList>
            <person name="Na L."/>
        </authorList>
    </citation>
    <scope>NUCLEOTIDE SEQUENCE [LARGE SCALE GENOMIC DNA]</scope>
    <source>
        <strain evidence="2 3">Ndbn-20m</strain>
    </source>
</reference>
<accession>A0A2A4FM20</accession>
<organism evidence="2 3">
    <name type="scientific">Rhizorhabdus dicambivorans</name>
    <dbReference type="NCBI Taxonomy" id="1850238"/>
    <lineage>
        <taxon>Bacteria</taxon>
        <taxon>Pseudomonadati</taxon>
        <taxon>Pseudomonadota</taxon>
        <taxon>Alphaproteobacteria</taxon>
        <taxon>Sphingomonadales</taxon>
        <taxon>Sphingomonadaceae</taxon>
        <taxon>Rhizorhabdus</taxon>
    </lineage>
</organism>
<name>A0A2A4FM20_9SPHN</name>
<dbReference type="PANTHER" id="PTHR22946:SF0">
    <property type="entry name" value="DIENELACTONE HYDROLASE DOMAIN-CONTAINING PROTEIN"/>
    <property type="match status" value="1"/>
</dbReference>
<gene>
    <name evidence="2" type="ORF">COO09_23615</name>
</gene>
<dbReference type="SUPFAM" id="SSF53474">
    <property type="entry name" value="alpha/beta-Hydrolases"/>
    <property type="match status" value="1"/>
</dbReference>
<dbReference type="EMBL" id="NWUF01000045">
    <property type="protein sequence ID" value="PCE39795.1"/>
    <property type="molecule type" value="Genomic_DNA"/>
</dbReference>
<dbReference type="InterPro" id="IPR050261">
    <property type="entry name" value="FrsA_esterase"/>
</dbReference>
<dbReference type="PANTHER" id="PTHR22946">
    <property type="entry name" value="DIENELACTONE HYDROLASE DOMAIN-CONTAINING PROTEIN-RELATED"/>
    <property type="match status" value="1"/>
</dbReference>
<dbReference type="RefSeq" id="WP_066969825.1">
    <property type="nucleotide sequence ID" value="NZ_CP023449.1"/>
</dbReference>
<feature type="domain" description="Dienelactone hydrolase" evidence="1">
    <location>
        <begin position="20"/>
        <end position="234"/>
    </location>
</feature>
<comment type="caution">
    <text evidence="2">The sequence shown here is derived from an EMBL/GenBank/DDBJ whole genome shotgun (WGS) entry which is preliminary data.</text>
</comment>
<dbReference type="Proteomes" id="UP000218934">
    <property type="component" value="Unassembled WGS sequence"/>
</dbReference>